<feature type="transmembrane region" description="Helical" evidence="8">
    <location>
        <begin position="342"/>
        <end position="361"/>
    </location>
</feature>
<evidence type="ECO:0000256" key="4">
    <source>
        <dbReference type="ARBA" id="ARBA00022801"/>
    </source>
</evidence>
<keyword evidence="10" id="KW-0645">Protease</keyword>
<gene>
    <name evidence="10" type="ORF">BU058_04140</name>
</gene>
<dbReference type="SUPFAM" id="SSF48452">
    <property type="entry name" value="TPR-like"/>
    <property type="match status" value="1"/>
</dbReference>
<feature type="transmembrane region" description="Helical" evidence="8">
    <location>
        <begin position="292"/>
        <end position="309"/>
    </location>
</feature>
<feature type="transmembrane region" description="Helical" evidence="8">
    <location>
        <begin position="315"/>
        <end position="335"/>
    </location>
</feature>
<dbReference type="Proteomes" id="UP000241960">
    <property type="component" value="Unassembled WGS sequence"/>
</dbReference>
<dbReference type="Gene3D" id="1.25.40.10">
    <property type="entry name" value="Tetratricopeptide repeat domain"/>
    <property type="match status" value="1"/>
</dbReference>
<dbReference type="SUPFAM" id="SSF144091">
    <property type="entry name" value="Rhomboid-like"/>
    <property type="match status" value="1"/>
</dbReference>
<evidence type="ECO:0000256" key="3">
    <source>
        <dbReference type="ARBA" id="ARBA00022692"/>
    </source>
</evidence>
<evidence type="ECO:0000259" key="9">
    <source>
        <dbReference type="Pfam" id="PF01694"/>
    </source>
</evidence>
<feature type="transmembrane region" description="Helical" evidence="8">
    <location>
        <begin position="158"/>
        <end position="181"/>
    </location>
</feature>
<name>A0A9Q6HQF9_9STAP</name>
<dbReference type="EMBL" id="PZFQ01000010">
    <property type="protein sequence ID" value="PTI76427.1"/>
    <property type="molecule type" value="Genomic_DNA"/>
</dbReference>
<comment type="caution">
    <text evidence="10">The sequence shown here is derived from an EMBL/GenBank/DDBJ whole genome shotgun (WGS) entry which is preliminary data.</text>
</comment>
<proteinExistence type="inferred from homology"/>
<dbReference type="Gene3D" id="1.20.1540.10">
    <property type="entry name" value="Rhomboid-like"/>
    <property type="match status" value="1"/>
</dbReference>
<evidence type="ECO:0000313" key="11">
    <source>
        <dbReference type="Proteomes" id="UP000241960"/>
    </source>
</evidence>
<evidence type="ECO:0000256" key="8">
    <source>
        <dbReference type="SAM" id="Phobius"/>
    </source>
</evidence>
<dbReference type="InterPro" id="IPR022764">
    <property type="entry name" value="Peptidase_S54_rhomboid_dom"/>
</dbReference>
<dbReference type="InterPro" id="IPR035952">
    <property type="entry name" value="Rhomboid-like_sf"/>
</dbReference>
<comment type="subcellular location">
    <subcellularLocation>
        <location evidence="1">Membrane</location>
        <topology evidence="1">Multi-pass membrane protein</topology>
    </subcellularLocation>
</comment>
<protein>
    <submittedName>
        <fullName evidence="10">Rhomboid family intramembrane serine protease</fullName>
    </submittedName>
</protein>
<evidence type="ECO:0000256" key="5">
    <source>
        <dbReference type="ARBA" id="ARBA00022989"/>
    </source>
</evidence>
<dbReference type="Pfam" id="PF01694">
    <property type="entry name" value="Rhomboid"/>
    <property type="match status" value="1"/>
</dbReference>
<keyword evidence="4" id="KW-0378">Hydrolase</keyword>
<evidence type="ECO:0000256" key="1">
    <source>
        <dbReference type="ARBA" id="ARBA00004141"/>
    </source>
</evidence>
<feature type="transmembrane region" description="Helical" evidence="8">
    <location>
        <begin position="240"/>
        <end position="258"/>
    </location>
</feature>
<keyword evidence="5 8" id="KW-1133">Transmembrane helix</keyword>
<keyword evidence="6 8" id="KW-0472">Membrane</keyword>
<dbReference type="GO" id="GO:0016020">
    <property type="term" value="C:membrane"/>
    <property type="evidence" value="ECO:0007669"/>
    <property type="project" value="UniProtKB-SubCell"/>
</dbReference>
<evidence type="ECO:0000256" key="2">
    <source>
        <dbReference type="ARBA" id="ARBA00009045"/>
    </source>
</evidence>
<sequence>MITEKHFWKCIYTWVKYLNYHVVHRNKDDNEIWLSNKKKQTITIFKYGANSTQEVRFDKSRIQDHQEDITTFLGYQPKSYELYIFTDKIFTDENLDEVHPRKFKVKIIRDDKQIERIMPNFVMKKIYNRNHKQTKTYFKERALNNNPIEKHMIKFAPVTYSLIVINILIWLSMVLFLNRFSDLKLLDVGGLVHFNVVHGEWYRLITSIFLHYNFEHILMNMLSLFIFGKIVESIVGHWRMFTIYIVAGIFGNFASLSFNTDTVSAGASGAIFGLIGAIFAFMYVSQKFNRKMIGQLLLVLVIMIGLSLFMQNINIVAHIGGFIGGILITLIGYYYKRNQNRFWILIIITLALFVASQIRIFTIKEDNIYNTIISNEMKNGNYKEAKTMVKQTIKKKYADDETYYLNGLITTTLSSKAEGISDWERGLRYYPDSAILNYQLAIANRSLSDKDKAKKYIKAALKVDPGNNDYINLDKELSDDSEPKD</sequence>
<evidence type="ECO:0000256" key="7">
    <source>
        <dbReference type="PROSITE-ProRule" id="PRU00339"/>
    </source>
</evidence>
<feature type="repeat" description="TPR" evidence="7">
    <location>
        <begin position="434"/>
        <end position="467"/>
    </location>
</feature>
<accession>A0A9Q6HQF9</accession>
<evidence type="ECO:0000313" key="10">
    <source>
        <dbReference type="EMBL" id="PTI76427.1"/>
    </source>
</evidence>
<dbReference type="PANTHER" id="PTHR43731:SF14">
    <property type="entry name" value="PRESENILIN-ASSOCIATED RHOMBOID-LIKE PROTEIN, MITOCHONDRIAL"/>
    <property type="match status" value="1"/>
</dbReference>
<dbReference type="GO" id="GO:0004252">
    <property type="term" value="F:serine-type endopeptidase activity"/>
    <property type="evidence" value="ECO:0007669"/>
    <property type="project" value="InterPro"/>
</dbReference>
<dbReference type="GO" id="GO:0006508">
    <property type="term" value="P:proteolysis"/>
    <property type="evidence" value="ECO:0007669"/>
    <property type="project" value="UniProtKB-KW"/>
</dbReference>
<feature type="transmembrane region" description="Helical" evidence="8">
    <location>
        <begin position="201"/>
        <end position="228"/>
    </location>
</feature>
<dbReference type="InterPro" id="IPR011990">
    <property type="entry name" value="TPR-like_helical_dom_sf"/>
</dbReference>
<comment type="similarity">
    <text evidence="2">Belongs to the peptidase S54 family.</text>
</comment>
<feature type="transmembrane region" description="Helical" evidence="8">
    <location>
        <begin position="264"/>
        <end position="285"/>
    </location>
</feature>
<reference evidence="10 11" key="1">
    <citation type="journal article" date="2016" name="Front. Microbiol.">
        <title>Comprehensive Phylogenetic Analysis of Bovine Non-aureus Staphylococci Species Based on Whole-Genome Sequencing.</title>
        <authorList>
            <person name="Naushad S."/>
            <person name="Barkema H.W."/>
            <person name="Luby C."/>
            <person name="Condas L.A."/>
            <person name="Nobrega D.B."/>
            <person name="Carson D.A."/>
            <person name="De Buck J."/>
        </authorList>
    </citation>
    <scope>NUCLEOTIDE SEQUENCE [LARGE SCALE GENOMIC DNA]</scope>
    <source>
        <strain evidence="10 11">SNUC 1231</strain>
    </source>
</reference>
<organism evidence="10 11">
    <name type="scientific">Staphylococcus succinus</name>
    <dbReference type="NCBI Taxonomy" id="61015"/>
    <lineage>
        <taxon>Bacteria</taxon>
        <taxon>Bacillati</taxon>
        <taxon>Bacillota</taxon>
        <taxon>Bacilli</taxon>
        <taxon>Bacillales</taxon>
        <taxon>Staphylococcaceae</taxon>
        <taxon>Staphylococcus</taxon>
    </lineage>
</organism>
<feature type="domain" description="Peptidase S54 rhomboid" evidence="9">
    <location>
        <begin position="199"/>
        <end position="332"/>
    </location>
</feature>
<dbReference type="PROSITE" id="PS50005">
    <property type="entry name" value="TPR"/>
    <property type="match status" value="1"/>
</dbReference>
<keyword evidence="3 8" id="KW-0812">Transmembrane</keyword>
<keyword evidence="7" id="KW-0802">TPR repeat</keyword>
<evidence type="ECO:0000256" key="6">
    <source>
        <dbReference type="ARBA" id="ARBA00023136"/>
    </source>
</evidence>
<dbReference type="InterPro" id="IPR019734">
    <property type="entry name" value="TPR_rpt"/>
</dbReference>
<dbReference type="RefSeq" id="WP_073504329.1">
    <property type="nucleotide sequence ID" value="NZ_CP018199.1"/>
</dbReference>
<dbReference type="PANTHER" id="PTHR43731">
    <property type="entry name" value="RHOMBOID PROTEASE"/>
    <property type="match status" value="1"/>
</dbReference>
<dbReference type="InterPro" id="IPR050925">
    <property type="entry name" value="Rhomboid_protease_S54"/>
</dbReference>
<dbReference type="AlphaFoldDB" id="A0A9Q6HQF9"/>